<accession>A0A423KKU0</accession>
<name>A0A423KKU0_9PSED</name>
<dbReference type="Pfam" id="PF12831">
    <property type="entry name" value="FAD_oxidored"/>
    <property type="match status" value="1"/>
</dbReference>
<sequence>MESVGLDFDLIVVGGGPAGSSAAIRAAELGLSTALIEVCAGPRFRPGESFAQSTAQIIAQLLGDDAFSHLPKAAHDVINFSDGKTVGVKPYGFAQSGVHMHRVDLDEALLTAVAKAGVRLFRPAAARSIDLREKRFVTVASTCGHLTSRVVIDSTGTANWLIKKTDIQALYLSNPLEVAYRYSSSIDWDMNPSFQLDSQGWHWKSNIGSGRRVECEMTFEGRRKTFASRPGFLRADCTWRIADQLASPRFVLTGDAACKLDPAASRGVHRALVSGRAAANAVGAYLGCHTTDALEDYCAMMTGWFLDDCQRLNAFYQQASGRDDPIGFTSRVAATFGVFI</sequence>
<dbReference type="InterPro" id="IPR050816">
    <property type="entry name" value="Flavin-dep_Halogenase_NPB"/>
</dbReference>
<dbReference type="Gene3D" id="3.50.50.60">
    <property type="entry name" value="FAD/NAD(P)-binding domain"/>
    <property type="match status" value="2"/>
</dbReference>
<dbReference type="Proteomes" id="UP000283627">
    <property type="component" value="Unassembled WGS sequence"/>
</dbReference>
<dbReference type="PANTHER" id="PTHR43747:SF5">
    <property type="entry name" value="FAD-BINDING DOMAIN-CONTAINING PROTEIN"/>
    <property type="match status" value="1"/>
</dbReference>
<reference evidence="2 3" key="1">
    <citation type="submission" date="2016-10" db="EMBL/GenBank/DDBJ databases">
        <title>Comparative genome analysis of multiple Pseudomonas spp. focuses on biocontrol and plant growth promoting traits.</title>
        <authorList>
            <person name="Tao X.-Y."/>
            <person name="Taylor C.G."/>
        </authorList>
    </citation>
    <scope>NUCLEOTIDE SEQUENCE [LARGE SCALE GENOMIC DNA]</scope>
    <source>
        <strain evidence="2 3">39A2</strain>
    </source>
</reference>
<dbReference type="GO" id="GO:0016491">
    <property type="term" value="F:oxidoreductase activity"/>
    <property type="evidence" value="ECO:0007669"/>
    <property type="project" value="UniProtKB-KW"/>
</dbReference>
<organism evidence="2 3">
    <name type="scientific">Pseudomonas frederiksbergensis</name>
    <dbReference type="NCBI Taxonomy" id="104087"/>
    <lineage>
        <taxon>Bacteria</taxon>
        <taxon>Pseudomonadati</taxon>
        <taxon>Pseudomonadota</taxon>
        <taxon>Gammaproteobacteria</taxon>
        <taxon>Pseudomonadales</taxon>
        <taxon>Pseudomonadaceae</taxon>
        <taxon>Pseudomonas</taxon>
    </lineage>
</organism>
<evidence type="ECO:0000313" key="2">
    <source>
        <dbReference type="EMBL" id="RON53959.1"/>
    </source>
</evidence>
<dbReference type="PRINTS" id="PR00420">
    <property type="entry name" value="RNGMNOXGNASE"/>
</dbReference>
<proteinExistence type="predicted"/>
<dbReference type="SUPFAM" id="SSF51905">
    <property type="entry name" value="FAD/NAD(P)-binding domain"/>
    <property type="match status" value="1"/>
</dbReference>
<dbReference type="PANTHER" id="PTHR43747">
    <property type="entry name" value="FAD-BINDING PROTEIN"/>
    <property type="match status" value="1"/>
</dbReference>
<protein>
    <submittedName>
        <fullName evidence="2">Uncharacterized protein</fullName>
    </submittedName>
</protein>
<evidence type="ECO:0000256" key="1">
    <source>
        <dbReference type="ARBA" id="ARBA00023002"/>
    </source>
</evidence>
<gene>
    <name evidence="2" type="ORF">BK665_13750</name>
</gene>
<dbReference type="AlphaFoldDB" id="A0A423KKU0"/>
<evidence type="ECO:0000313" key="3">
    <source>
        <dbReference type="Proteomes" id="UP000283627"/>
    </source>
</evidence>
<comment type="caution">
    <text evidence="2">The sequence shown here is derived from an EMBL/GenBank/DDBJ whole genome shotgun (WGS) entry which is preliminary data.</text>
</comment>
<dbReference type="OrthoDB" id="9785276at2"/>
<dbReference type="EMBL" id="MOBP01000008">
    <property type="protein sequence ID" value="RON53959.1"/>
    <property type="molecule type" value="Genomic_DNA"/>
</dbReference>
<dbReference type="RefSeq" id="WP_123406656.1">
    <property type="nucleotide sequence ID" value="NZ_MOBP01000008.1"/>
</dbReference>
<dbReference type="InterPro" id="IPR036188">
    <property type="entry name" value="FAD/NAD-bd_sf"/>
</dbReference>
<keyword evidence="1" id="KW-0560">Oxidoreductase</keyword>